<dbReference type="EMBL" id="DTAI01000150">
    <property type="protein sequence ID" value="HGN36946.1"/>
    <property type="molecule type" value="Genomic_DNA"/>
</dbReference>
<evidence type="ECO:0000313" key="3">
    <source>
        <dbReference type="EMBL" id="HGQ18419.1"/>
    </source>
</evidence>
<feature type="transmembrane region" description="Helical" evidence="1">
    <location>
        <begin position="104"/>
        <end position="128"/>
    </location>
</feature>
<protein>
    <recommendedName>
        <fullName evidence="4">DUF2937 family protein</fullName>
    </recommendedName>
</protein>
<dbReference type="AlphaFoldDB" id="A0A7J3I830"/>
<feature type="transmembrane region" description="Helical" evidence="1">
    <location>
        <begin position="9"/>
        <end position="30"/>
    </location>
</feature>
<keyword evidence="1" id="KW-0472">Membrane</keyword>
<reference evidence="2" key="1">
    <citation type="journal article" date="2020" name="mSystems">
        <title>Genome- and Community-Level Interaction Insights into Carbon Utilization and Element Cycling Functions of Hydrothermarchaeota in Hydrothermal Sediment.</title>
        <authorList>
            <person name="Zhou Z."/>
            <person name="Liu Y."/>
            <person name="Xu W."/>
            <person name="Pan J."/>
            <person name="Luo Z.H."/>
            <person name="Li M."/>
        </authorList>
    </citation>
    <scope>NUCLEOTIDE SEQUENCE [LARGE SCALE GENOMIC DNA]</scope>
    <source>
        <strain evidence="2">SpSt-618</strain>
        <strain evidence="3">SpSt-657</strain>
    </source>
</reference>
<evidence type="ECO:0000313" key="2">
    <source>
        <dbReference type="EMBL" id="HGN36946.1"/>
    </source>
</evidence>
<sequence>MKHLHIKVIYVLLSILLVTCFTMGVIVVYADDLYSEFLDLYVEVARLAQQGIDVSNLVEKLKEAHEALTNGRSINLSIIRAEIDNTRHEISRIVLYKNLVKGSAILGLISIPILVYILLPRVYLYIWYKSRRKWVVKT</sequence>
<evidence type="ECO:0008006" key="4">
    <source>
        <dbReference type="Google" id="ProtNLM"/>
    </source>
</evidence>
<accession>A0A7J3I830</accession>
<comment type="caution">
    <text evidence="2">The sequence shown here is derived from an EMBL/GenBank/DDBJ whole genome shotgun (WGS) entry which is preliminary data.</text>
</comment>
<proteinExistence type="predicted"/>
<dbReference type="EMBL" id="DTBZ01000101">
    <property type="protein sequence ID" value="HGQ18419.1"/>
    <property type="molecule type" value="Genomic_DNA"/>
</dbReference>
<name>A0A7J3I830_9CREN</name>
<keyword evidence="1" id="KW-0812">Transmembrane</keyword>
<evidence type="ECO:0000256" key="1">
    <source>
        <dbReference type="SAM" id="Phobius"/>
    </source>
</evidence>
<keyword evidence="1" id="KW-1133">Transmembrane helix</keyword>
<gene>
    <name evidence="2" type="ORF">ENT87_05310</name>
    <name evidence="3" type="ORF">ENU30_05545</name>
</gene>
<organism evidence="2">
    <name type="scientific">Ignisphaera aggregans</name>
    <dbReference type="NCBI Taxonomy" id="334771"/>
    <lineage>
        <taxon>Archaea</taxon>
        <taxon>Thermoproteota</taxon>
        <taxon>Thermoprotei</taxon>
        <taxon>Desulfurococcales</taxon>
        <taxon>Desulfurococcaceae</taxon>
        <taxon>Ignisphaera</taxon>
    </lineage>
</organism>